<dbReference type="PROSITE" id="PS00211">
    <property type="entry name" value="ABC_TRANSPORTER_1"/>
    <property type="match status" value="1"/>
</dbReference>
<keyword evidence="6 11" id="KW-0067">ATP-binding</keyword>
<dbReference type="PANTHER" id="PTHR42855">
    <property type="entry name" value="ABC TRANSPORTER ATP-BINDING SUBUNIT"/>
    <property type="match status" value="1"/>
</dbReference>
<dbReference type="InterPro" id="IPR051309">
    <property type="entry name" value="ABCF_ATPase"/>
</dbReference>
<keyword evidence="7 11" id="KW-0238">DNA-binding</keyword>
<protein>
    <recommendedName>
        <fullName evidence="11">ATP-binding protein Uup</fullName>
        <ecNumber evidence="11">3.6.1.-</ecNumber>
    </recommendedName>
</protein>
<organism evidence="14 15">
    <name type="scientific">Thiohalospira halophila DSM 15071</name>
    <dbReference type="NCBI Taxonomy" id="1123397"/>
    <lineage>
        <taxon>Bacteria</taxon>
        <taxon>Pseudomonadati</taxon>
        <taxon>Pseudomonadota</taxon>
        <taxon>Gammaproteobacteria</taxon>
        <taxon>Thiohalospirales</taxon>
        <taxon>Thiohalospiraceae</taxon>
        <taxon>Thiohalospira</taxon>
    </lineage>
</organism>
<keyword evidence="4 11" id="KW-0227">DNA damage</keyword>
<feature type="binding site" evidence="11">
    <location>
        <begin position="36"/>
        <end position="43"/>
    </location>
    <ligand>
        <name>ATP</name>
        <dbReference type="ChEBI" id="CHEBI:30616"/>
        <label>1</label>
    </ligand>
</feature>
<proteinExistence type="inferred from homology"/>
<feature type="domain" description="ABC transporter" evidence="13">
    <location>
        <begin position="318"/>
        <end position="537"/>
    </location>
</feature>
<dbReference type="Gene3D" id="1.10.287.380">
    <property type="entry name" value="Valyl-tRNA synthetase, C-terminal domain"/>
    <property type="match status" value="1"/>
</dbReference>
<name>A0A1I1UZ95_9GAMM</name>
<reference evidence="14 15" key="1">
    <citation type="submission" date="2016-10" db="EMBL/GenBank/DDBJ databases">
        <authorList>
            <person name="de Groot N.N."/>
        </authorList>
    </citation>
    <scope>NUCLEOTIDE SEQUENCE [LARGE SCALE GENOMIC DNA]</scope>
    <source>
        <strain evidence="14 15">HL3</strain>
    </source>
</reference>
<evidence type="ECO:0000256" key="6">
    <source>
        <dbReference type="ARBA" id="ARBA00022840"/>
    </source>
</evidence>
<feature type="binding site" evidence="11">
    <location>
        <begin position="351"/>
        <end position="358"/>
    </location>
    <ligand>
        <name>ATP</name>
        <dbReference type="ChEBI" id="CHEBI:30616"/>
        <label>2</label>
    </ligand>
</feature>
<evidence type="ECO:0000256" key="4">
    <source>
        <dbReference type="ARBA" id="ARBA00022763"/>
    </source>
</evidence>
<sequence>MPLLTLDHITLNLGKPPLIDDVSLTVERGERLCLVGRNGAGKSTLLKIVAGDVEADEGQVRVDGGRVATLPQDVPEGTEGSVYHVVAEGLGETGALVERYHALTEVMAEGGEIDFDELQRVQQGIDAADGWNLQQRVESVITHLDLPAEAEINSLSGGLKRRVLLGQALVQQPDLLLLDEPTNHLDIDAIDWLESYLKEWSGALVFITHDRAFLRALATRIVELDRGKIRDYPGDYDTYLERREQELAAEEKAQAEFDKRLAKEEAWIRTGIKARRTRNQGRVKELQRMRAERAERRHQSGTAKVTVQEAQRTGKLVVEAEGVGFAYPDGKRVIQDLDATIMRGDKVGIIGPNGVGKTTLLRLLLGQLEPTEGRIRRGTNLEVAYFDQHRAALDPDATVQDNVAGGRDKVTINGAERHVISYLQDFLFAPERARQPVRSLSGGERNRLLLARLFTQPANVLVLDEPTNDLDADTLEMLEARVVEFGGTVLLVSHDRAFLDNVVTSSIAYDHDGIFREYVGGYSDWLRQRPEPARAEAATPASQAAPQPKAQAAEAEAEKAAPKRLSYHEQRELEALPARIEELETEQGALEQQMGDPEFYQQEAETIRQAQERLAAVQSELATAYERWEELEARRDIR</sequence>
<dbReference type="GO" id="GO:0005737">
    <property type="term" value="C:cytoplasm"/>
    <property type="evidence" value="ECO:0007669"/>
    <property type="project" value="UniProtKB-SubCell"/>
</dbReference>
<dbReference type="STRING" id="1123397.SAMN05660831_02228"/>
<gene>
    <name evidence="11" type="primary">uup</name>
    <name evidence="14" type="ORF">SAMN05660831_02228</name>
</gene>
<evidence type="ECO:0000256" key="8">
    <source>
        <dbReference type="ARBA" id="ARBA00023204"/>
    </source>
</evidence>
<feature type="domain" description="ABC transporter" evidence="13">
    <location>
        <begin position="4"/>
        <end position="251"/>
    </location>
</feature>
<feature type="coiled-coil region" evidence="11">
    <location>
        <begin position="573"/>
        <end position="634"/>
    </location>
</feature>
<dbReference type="Pfam" id="PF16326">
    <property type="entry name" value="ABC_tran_CTD"/>
    <property type="match status" value="1"/>
</dbReference>
<dbReference type="Pfam" id="PF12848">
    <property type="entry name" value="ABC_tran_Xtn"/>
    <property type="match status" value="1"/>
</dbReference>
<comment type="catalytic activity">
    <reaction evidence="9 11">
        <text>ATP + H2O = ADP + phosphate + H(+)</text>
        <dbReference type="Rhea" id="RHEA:13065"/>
        <dbReference type="ChEBI" id="CHEBI:15377"/>
        <dbReference type="ChEBI" id="CHEBI:15378"/>
        <dbReference type="ChEBI" id="CHEBI:30616"/>
        <dbReference type="ChEBI" id="CHEBI:43474"/>
        <dbReference type="ChEBI" id="CHEBI:456216"/>
    </reaction>
</comment>
<dbReference type="InterPro" id="IPR003439">
    <property type="entry name" value="ABC_transporter-like_ATP-bd"/>
</dbReference>
<dbReference type="InterPro" id="IPR032781">
    <property type="entry name" value="ABC_tran_Xtn"/>
</dbReference>
<keyword evidence="15" id="KW-1185">Reference proteome</keyword>
<dbReference type="InterPro" id="IPR043686">
    <property type="entry name" value="Uup"/>
</dbReference>
<dbReference type="InterPro" id="IPR037118">
    <property type="entry name" value="Val-tRNA_synth_C_sf"/>
</dbReference>
<evidence type="ECO:0000259" key="13">
    <source>
        <dbReference type="PROSITE" id="PS50893"/>
    </source>
</evidence>
<dbReference type="GO" id="GO:0006281">
    <property type="term" value="P:DNA repair"/>
    <property type="evidence" value="ECO:0007669"/>
    <property type="project" value="UniProtKB-KW"/>
</dbReference>
<keyword evidence="1 11" id="KW-0963">Cytoplasm</keyword>
<dbReference type="GO" id="GO:0003677">
    <property type="term" value="F:DNA binding"/>
    <property type="evidence" value="ECO:0007669"/>
    <property type="project" value="UniProtKB-UniRule"/>
</dbReference>
<dbReference type="SUPFAM" id="SSF52540">
    <property type="entry name" value="P-loop containing nucleoside triphosphate hydrolases"/>
    <property type="match status" value="2"/>
</dbReference>
<keyword evidence="3 11" id="KW-0547">Nucleotide-binding</keyword>
<evidence type="ECO:0000256" key="11">
    <source>
        <dbReference type="HAMAP-Rule" id="MF_00848"/>
    </source>
</evidence>
<evidence type="ECO:0000256" key="7">
    <source>
        <dbReference type="ARBA" id="ARBA00023125"/>
    </source>
</evidence>
<evidence type="ECO:0000313" key="15">
    <source>
        <dbReference type="Proteomes" id="UP000198611"/>
    </source>
</evidence>
<evidence type="ECO:0000256" key="3">
    <source>
        <dbReference type="ARBA" id="ARBA00022741"/>
    </source>
</evidence>
<dbReference type="PROSITE" id="PS50893">
    <property type="entry name" value="ABC_TRANSPORTER_2"/>
    <property type="match status" value="2"/>
</dbReference>
<dbReference type="GO" id="GO:0005524">
    <property type="term" value="F:ATP binding"/>
    <property type="evidence" value="ECO:0007669"/>
    <property type="project" value="UniProtKB-UniRule"/>
</dbReference>
<evidence type="ECO:0000256" key="2">
    <source>
        <dbReference type="ARBA" id="ARBA00022737"/>
    </source>
</evidence>
<dbReference type="GO" id="GO:0016887">
    <property type="term" value="F:ATP hydrolysis activity"/>
    <property type="evidence" value="ECO:0007669"/>
    <property type="project" value="UniProtKB-UniRule"/>
</dbReference>
<keyword evidence="5 11" id="KW-0378">Hydrolase</keyword>
<evidence type="ECO:0000256" key="12">
    <source>
        <dbReference type="SAM" id="MobiDB-lite"/>
    </source>
</evidence>
<dbReference type="CDD" id="cd03221">
    <property type="entry name" value="ABCF_EF-3"/>
    <property type="match status" value="2"/>
</dbReference>
<dbReference type="SMART" id="SM00382">
    <property type="entry name" value="AAA"/>
    <property type="match status" value="2"/>
</dbReference>
<dbReference type="InterPro" id="IPR017871">
    <property type="entry name" value="ABC_transporter-like_CS"/>
</dbReference>
<dbReference type="FunFam" id="3.40.50.300:FF:000011">
    <property type="entry name" value="Putative ABC transporter ATP-binding component"/>
    <property type="match status" value="1"/>
</dbReference>
<keyword evidence="2 11" id="KW-0677">Repeat</keyword>
<dbReference type="Proteomes" id="UP000198611">
    <property type="component" value="Unassembled WGS sequence"/>
</dbReference>
<dbReference type="EC" id="3.6.1.-" evidence="11"/>
<feature type="compositionally biased region" description="Low complexity" evidence="12">
    <location>
        <begin position="535"/>
        <end position="554"/>
    </location>
</feature>
<dbReference type="Pfam" id="PF00005">
    <property type="entry name" value="ABC_tran"/>
    <property type="match status" value="2"/>
</dbReference>
<feature type="compositionally biased region" description="Basic and acidic residues" evidence="12">
    <location>
        <begin position="556"/>
        <end position="565"/>
    </location>
</feature>
<comment type="function">
    <text evidence="11">Probably plays a role in ribosome assembly or function. May be involved in resolution of branched DNA intermediates that result from template switching in postreplication gaps. Binds DNA and has ATPase activity.</text>
</comment>
<keyword evidence="8 11" id="KW-0234">DNA repair</keyword>
<evidence type="ECO:0000313" key="14">
    <source>
        <dbReference type="EMBL" id="SFD75028.1"/>
    </source>
</evidence>
<accession>A0A1I1UZ95</accession>
<dbReference type="OrthoDB" id="9808609at2"/>
<dbReference type="Gene3D" id="3.40.50.300">
    <property type="entry name" value="P-loop containing nucleotide triphosphate hydrolases"/>
    <property type="match status" value="2"/>
</dbReference>
<dbReference type="PANTHER" id="PTHR42855:SF1">
    <property type="entry name" value="ABC TRANSPORTER DOMAIN-CONTAINING PROTEIN"/>
    <property type="match status" value="1"/>
</dbReference>
<dbReference type="AlphaFoldDB" id="A0A1I1UZ95"/>
<comment type="subcellular location">
    <subcellularLocation>
        <location evidence="11">Cytoplasm</location>
    </subcellularLocation>
    <text evidence="11">Associates with ribosomes.</text>
</comment>
<dbReference type="EMBL" id="FOMJ01000008">
    <property type="protein sequence ID" value="SFD75028.1"/>
    <property type="molecule type" value="Genomic_DNA"/>
</dbReference>
<evidence type="ECO:0000256" key="9">
    <source>
        <dbReference type="ARBA" id="ARBA00049360"/>
    </source>
</evidence>
<evidence type="ECO:0000256" key="5">
    <source>
        <dbReference type="ARBA" id="ARBA00022801"/>
    </source>
</evidence>
<evidence type="ECO:0000256" key="10">
    <source>
        <dbReference type="ARBA" id="ARBA00061478"/>
    </source>
</evidence>
<evidence type="ECO:0000256" key="1">
    <source>
        <dbReference type="ARBA" id="ARBA00022490"/>
    </source>
</evidence>
<keyword evidence="11" id="KW-0175">Coiled coil</keyword>
<dbReference type="GO" id="GO:0043022">
    <property type="term" value="F:ribosome binding"/>
    <property type="evidence" value="ECO:0007669"/>
    <property type="project" value="UniProtKB-UniRule"/>
</dbReference>
<dbReference type="InterPro" id="IPR032524">
    <property type="entry name" value="ABC_tran_C"/>
</dbReference>
<feature type="region of interest" description="Disordered" evidence="12">
    <location>
        <begin position="531"/>
        <end position="565"/>
    </location>
</feature>
<comment type="similarity">
    <text evidence="10 11">Belongs to the ABC transporter superfamily. ABCF family. Uup subfamily.</text>
</comment>
<dbReference type="FunFam" id="3.40.50.300:FF:000309">
    <property type="entry name" value="ABC transporter ATP-binding protein"/>
    <property type="match status" value="1"/>
</dbReference>
<dbReference type="HAMAP" id="MF_00848">
    <property type="entry name" value="Uup"/>
    <property type="match status" value="1"/>
</dbReference>
<dbReference type="InterPro" id="IPR027417">
    <property type="entry name" value="P-loop_NTPase"/>
</dbReference>
<dbReference type="InterPro" id="IPR003593">
    <property type="entry name" value="AAA+_ATPase"/>
</dbReference>
<dbReference type="RefSeq" id="WP_093428849.1">
    <property type="nucleotide sequence ID" value="NZ_FOMJ01000008.1"/>
</dbReference>